<organism evidence="8">
    <name type="scientific">Rhodopseudomonas palustris (strain BisB18)</name>
    <dbReference type="NCBI Taxonomy" id="316056"/>
    <lineage>
        <taxon>Bacteria</taxon>
        <taxon>Pseudomonadati</taxon>
        <taxon>Pseudomonadota</taxon>
        <taxon>Alphaproteobacteria</taxon>
        <taxon>Hyphomicrobiales</taxon>
        <taxon>Nitrobacteraceae</taxon>
        <taxon>Rhodopseudomonas</taxon>
    </lineage>
</organism>
<evidence type="ECO:0000256" key="1">
    <source>
        <dbReference type="ARBA" id="ARBA00001420"/>
    </source>
</evidence>
<dbReference type="eggNOG" id="COG2821">
    <property type="taxonomic scope" value="Bacteria"/>
</dbReference>
<keyword evidence="4" id="KW-0961">Cell wall biogenesis/degradation</keyword>
<dbReference type="KEGG" id="rpc:RPC_0300"/>
<dbReference type="OrthoDB" id="9783686at2"/>
<dbReference type="GO" id="GO:0009253">
    <property type="term" value="P:peptidoglycan catabolic process"/>
    <property type="evidence" value="ECO:0007669"/>
    <property type="project" value="TreeGrafter"/>
</dbReference>
<dbReference type="GO" id="GO:0019867">
    <property type="term" value="C:outer membrane"/>
    <property type="evidence" value="ECO:0007669"/>
    <property type="project" value="InterPro"/>
</dbReference>
<feature type="compositionally biased region" description="Low complexity" evidence="6">
    <location>
        <begin position="500"/>
        <end position="516"/>
    </location>
</feature>
<dbReference type="GO" id="GO:0004553">
    <property type="term" value="F:hydrolase activity, hydrolyzing O-glycosyl compounds"/>
    <property type="evidence" value="ECO:0007669"/>
    <property type="project" value="InterPro"/>
</dbReference>
<dbReference type="PANTHER" id="PTHR30124:SF0">
    <property type="entry name" value="MEMBRANE-BOUND LYTIC MUREIN TRANSGLYCOSYLASE A"/>
    <property type="match status" value="1"/>
</dbReference>
<protein>
    <recommendedName>
        <fullName evidence="2">peptidoglycan lytic exotransglycosylase</fullName>
        <ecNumber evidence="2">4.2.2.n1</ecNumber>
    </recommendedName>
    <alternativeName>
        <fullName evidence="5">Murein hydrolase A</fullName>
    </alternativeName>
</protein>
<dbReference type="PANTHER" id="PTHR30124">
    <property type="entry name" value="MEMBRANE-BOUND LYTIC MUREIN TRANSGLYCOSYLASE A"/>
    <property type="match status" value="1"/>
</dbReference>
<gene>
    <name evidence="8" type="ordered locus">RPC_0300</name>
</gene>
<dbReference type="CDD" id="cd14485">
    <property type="entry name" value="mltA_like_LT_A"/>
    <property type="match status" value="1"/>
</dbReference>
<keyword evidence="3" id="KW-0456">Lyase</keyword>
<dbReference type="Gene3D" id="2.40.240.50">
    <property type="entry name" value="Barwin-like endoglucanases"/>
    <property type="match status" value="1"/>
</dbReference>
<evidence type="ECO:0000256" key="6">
    <source>
        <dbReference type="SAM" id="MobiDB-lite"/>
    </source>
</evidence>
<reference evidence="8" key="1">
    <citation type="submission" date="2006-03" db="EMBL/GenBank/DDBJ databases">
        <title>Complete sequence of Rhodopseudomonas palustris BisB18.</title>
        <authorList>
            <consortium name="US DOE Joint Genome Institute"/>
            <person name="Copeland A."/>
            <person name="Lucas S."/>
            <person name="Lapidus A."/>
            <person name="Barry K."/>
            <person name="Detter J.C."/>
            <person name="Glavina del Rio T."/>
            <person name="Hammon N."/>
            <person name="Israni S."/>
            <person name="Dalin E."/>
            <person name="Tice H."/>
            <person name="Pitluck S."/>
            <person name="Chain P."/>
            <person name="Malfatti S."/>
            <person name="Shin M."/>
            <person name="Vergez L."/>
            <person name="Schmutz J."/>
            <person name="Larimer F."/>
            <person name="Land M."/>
            <person name="Hauser L."/>
            <person name="Pelletier D.A."/>
            <person name="Kyrpides N."/>
            <person name="Anderson I."/>
            <person name="Oda Y."/>
            <person name="Harwood C.S."/>
            <person name="Richardson P."/>
        </authorList>
    </citation>
    <scope>NUCLEOTIDE SEQUENCE [LARGE SCALE GENOMIC DNA]</scope>
    <source>
        <strain evidence="8">BisB18</strain>
    </source>
</reference>
<dbReference type="EMBL" id="CP000301">
    <property type="protein sequence ID" value="ABD85875.1"/>
    <property type="molecule type" value="Genomic_DNA"/>
</dbReference>
<dbReference type="SUPFAM" id="SSF50685">
    <property type="entry name" value="Barwin-like endoglucanases"/>
    <property type="match status" value="1"/>
</dbReference>
<dbReference type="EC" id="4.2.2.n1" evidence="2"/>
<dbReference type="CAZy" id="GH102">
    <property type="family name" value="Glycoside Hydrolase Family 102"/>
</dbReference>
<evidence type="ECO:0000256" key="2">
    <source>
        <dbReference type="ARBA" id="ARBA00012587"/>
    </source>
</evidence>
<dbReference type="InterPro" id="IPR036908">
    <property type="entry name" value="RlpA-like_sf"/>
</dbReference>
<dbReference type="HOGENOM" id="CLU_037751_0_0_5"/>
<evidence type="ECO:0000256" key="4">
    <source>
        <dbReference type="ARBA" id="ARBA00023316"/>
    </source>
</evidence>
<dbReference type="GO" id="GO:0071555">
    <property type="term" value="P:cell wall organization"/>
    <property type="evidence" value="ECO:0007669"/>
    <property type="project" value="UniProtKB-KW"/>
</dbReference>
<dbReference type="CDD" id="cd14668">
    <property type="entry name" value="mlta_B"/>
    <property type="match status" value="1"/>
</dbReference>
<dbReference type="InterPro" id="IPR005300">
    <property type="entry name" value="MltA_B"/>
</dbReference>
<evidence type="ECO:0000313" key="8">
    <source>
        <dbReference type="EMBL" id="ABD85875.1"/>
    </source>
</evidence>
<dbReference type="AlphaFoldDB" id="Q21CL1"/>
<evidence type="ECO:0000256" key="3">
    <source>
        <dbReference type="ARBA" id="ARBA00023239"/>
    </source>
</evidence>
<dbReference type="GO" id="GO:0009254">
    <property type="term" value="P:peptidoglycan turnover"/>
    <property type="evidence" value="ECO:0007669"/>
    <property type="project" value="InterPro"/>
</dbReference>
<dbReference type="RefSeq" id="WP_011470783.1">
    <property type="nucleotide sequence ID" value="NC_007925.1"/>
</dbReference>
<dbReference type="Gene3D" id="2.40.40.10">
    <property type="entry name" value="RlpA-like domain"/>
    <property type="match status" value="1"/>
</dbReference>
<feature type="compositionally biased region" description="Low complexity" evidence="6">
    <location>
        <begin position="475"/>
        <end position="488"/>
    </location>
</feature>
<feature type="compositionally biased region" description="Basic residues" evidence="6">
    <location>
        <begin position="524"/>
        <end position="542"/>
    </location>
</feature>
<evidence type="ECO:0000259" key="7">
    <source>
        <dbReference type="SMART" id="SM00925"/>
    </source>
</evidence>
<name>Q21CL1_RHOPB</name>
<comment type="catalytic activity">
    <reaction evidence="1">
        <text>Exolytic cleavage of the (1-&gt;4)-beta-glycosidic linkage between N-acetylmuramic acid (MurNAc) and N-acetylglucosamine (GlcNAc) residues in peptidoglycan, from either the reducing or the non-reducing ends of the peptidoglycan chains, with concomitant formation of a 1,6-anhydrobond in the MurNAc residue.</text>
        <dbReference type="EC" id="4.2.2.n1"/>
    </reaction>
</comment>
<evidence type="ECO:0000256" key="5">
    <source>
        <dbReference type="ARBA" id="ARBA00030918"/>
    </source>
</evidence>
<accession>Q21CL1</accession>
<dbReference type="InterPro" id="IPR026044">
    <property type="entry name" value="MltA"/>
</dbReference>
<dbReference type="Pfam" id="PF06725">
    <property type="entry name" value="3D"/>
    <property type="match status" value="1"/>
</dbReference>
<proteinExistence type="predicted"/>
<dbReference type="STRING" id="316056.RPC_0300"/>
<feature type="region of interest" description="Disordered" evidence="6">
    <location>
        <begin position="447"/>
        <end position="542"/>
    </location>
</feature>
<dbReference type="SMART" id="SM00925">
    <property type="entry name" value="MltA"/>
    <property type="match status" value="1"/>
</dbReference>
<dbReference type="InterPro" id="IPR010611">
    <property type="entry name" value="3D_dom"/>
</dbReference>
<dbReference type="Pfam" id="PF03562">
    <property type="entry name" value="MltA"/>
    <property type="match status" value="1"/>
</dbReference>
<sequence>MFGHLPETSDRAIRTGSWSAPAASIKHGGFRAAVCAALAVGCWLAPALAEARHHVPRHRHLAVWPLEIPNGQYVPVGWADVAGWSEDDQLAAFKAFRASCKPIAAQRGPPNETKPLGGSLREPCRIARAADISEPAAARAFFERHFHPVRISKLGETDGFVTGYYEPVLDGSRTRTDVYTVPVYRRPSNLFVRGVSQGAAGLPNKGEVFRKIGRRKLVPYYDRAAIEDGAVAGRGLELCWLKSQTDLLFTQIQGSARVRFEDGTTLRINYDAHNGYPYTPVGRILIERNIIPKEQMSMQRIRQWMEENPDGAHELRRQNRSYVFFRAVDLSDKDEAVGAQGVPLTPGRSIAVDKALHVYGTPFFIEADLPLDSEQSATPFRRLMVAQDTGSAIVGPARADLYFGAGAEAGRVSGRLRHGARFVMLLPNSLDPLARGRTMPLPEARPSAKIAKLFPQTEQPKPTVEQKPAEPPSAAPSANPATPSAEPAKAAPSTAERASKPAAAAAAVPLPEARPATAPEIRPAHRRLHRPWRHHRRWHGAR</sequence>
<dbReference type="GO" id="GO:0008933">
    <property type="term" value="F:peptidoglycan lytic transglycosylase activity"/>
    <property type="evidence" value="ECO:0007669"/>
    <property type="project" value="TreeGrafter"/>
</dbReference>
<feature type="domain" description="Lytic transglycosylase MltA" evidence="7">
    <location>
        <begin position="168"/>
        <end position="326"/>
    </location>
</feature>